<dbReference type="InterPro" id="IPR009100">
    <property type="entry name" value="AcylCoA_DH/oxidase_NM_dom_sf"/>
</dbReference>
<dbReference type="InterPro" id="IPR009075">
    <property type="entry name" value="AcylCo_DH/oxidase_C"/>
</dbReference>
<feature type="transmembrane region" description="Helical" evidence="14">
    <location>
        <begin position="49"/>
        <end position="67"/>
    </location>
</feature>
<dbReference type="Gene3D" id="1.20.140.10">
    <property type="entry name" value="Butyryl-CoA Dehydrogenase, subunit A, domain 3"/>
    <property type="match status" value="1"/>
</dbReference>
<comment type="catalytic activity">
    <reaction evidence="12">
        <text>a medium-chain 2,3-saturated fatty acyl-CoA + oxidized [electron-transfer flavoprotein] + H(+) = a medium-chain (2E)-enoyl-CoA + reduced [electron-transfer flavoprotein]</text>
        <dbReference type="Rhea" id="RHEA:14477"/>
        <dbReference type="Rhea" id="RHEA-COMP:10685"/>
        <dbReference type="Rhea" id="RHEA-COMP:10686"/>
        <dbReference type="ChEBI" id="CHEBI:15378"/>
        <dbReference type="ChEBI" id="CHEBI:57692"/>
        <dbReference type="ChEBI" id="CHEBI:58307"/>
        <dbReference type="ChEBI" id="CHEBI:83723"/>
        <dbReference type="ChEBI" id="CHEBI:83726"/>
        <dbReference type="EC" id="1.3.8.7"/>
    </reaction>
</comment>
<keyword evidence="8" id="KW-0274">FAD</keyword>
<dbReference type="Pfam" id="PF09317">
    <property type="entry name" value="ACDH_C"/>
    <property type="match status" value="1"/>
</dbReference>
<dbReference type="SUPFAM" id="SSF47203">
    <property type="entry name" value="Acyl-CoA dehydrogenase C-terminal domain-like"/>
    <property type="match status" value="1"/>
</dbReference>
<evidence type="ECO:0000256" key="10">
    <source>
        <dbReference type="ARBA" id="ARBA00023002"/>
    </source>
</evidence>
<dbReference type="AlphaFoldDB" id="A0A3B1AJG9"/>
<dbReference type="GO" id="GO:0070991">
    <property type="term" value="F:medium-chain fatty acyl-CoA dehydrogenase activity"/>
    <property type="evidence" value="ECO:0007669"/>
    <property type="project" value="UniProtKB-EC"/>
</dbReference>
<dbReference type="GO" id="GO:0050660">
    <property type="term" value="F:flavin adenine dinucleotide binding"/>
    <property type="evidence" value="ECO:0007669"/>
    <property type="project" value="InterPro"/>
</dbReference>
<dbReference type="InterPro" id="IPR037069">
    <property type="entry name" value="AcylCoA_DH/ox_N_sf"/>
</dbReference>
<comment type="cofactor">
    <cofactor evidence="1">
        <name>FAD</name>
        <dbReference type="ChEBI" id="CHEBI:57692"/>
    </cofactor>
</comment>
<evidence type="ECO:0000256" key="4">
    <source>
        <dbReference type="ARBA" id="ARBA00012033"/>
    </source>
</evidence>
<dbReference type="InterPro" id="IPR006091">
    <property type="entry name" value="Acyl-CoA_Oxase/DH_mid-dom"/>
</dbReference>
<dbReference type="EMBL" id="UOFV01000558">
    <property type="protein sequence ID" value="VAX05999.1"/>
    <property type="molecule type" value="Genomic_DNA"/>
</dbReference>
<keyword evidence="14" id="KW-0812">Transmembrane</keyword>
<dbReference type="NCBIfam" id="NF007000">
    <property type="entry name" value="PRK09463.1"/>
    <property type="match status" value="1"/>
</dbReference>
<dbReference type="EC" id="1.3.8.7" evidence="4"/>
<evidence type="ECO:0000313" key="19">
    <source>
        <dbReference type="EMBL" id="VAX05999.1"/>
    </source>
</evidence>
<dbReference type="GO" id="GO:0005737">
    <property type="term" value="C:cytoplasm"/>
    <property type="evidence" value="ECO:0007669"/>
    <property type="project" value="TreeGrafter"/>
</dbReference>
<evidence type="ECO:0000256" key="6">
    <source>
        <dbReference type="ARBA" id="ARBA00020144"/>
    </source>
</evidence>
<evidence type="ECO:0000259" key="17">
    <source>
        <dbReference type="Pfam" id="PF02771"/>
    </source>
</evidence>
<keyword evidence="10" id="KW-0560">Oxidoreductase</keyword>
<dbReference type="InterPro" id="IPR015396">
    <property type="entry name" value="FadE_C"/>
</dbReference>
<dbReference type="FunFam" id="2.40.110.10:FF:000010">
    <property type="entry name" value="Acyl-CoA dehydrogenase"/>
    <property type="match status" value="1"/>
</dbReference>
<dbReference type="InterPro" id="IPR036250">
    <property type="entry name" value="AcylCo_DH-like_C"/>
</dbReference>
<evidence type="ECO:0000256" key="2">
    <source>
        <dbReference type="ARBA" id="ARBA00005005"/>
    </source>
</evidence>
<proteinExistence type="inferred from homology"/>
<feature type="domain" description="Acyl-CoA dehydrogenase C-terminal bacterial-type" evidence="18">
    <location>
        <begin position="519"/>
        <end position="798"/>
    </location>
</feature>
<evidence type="ECO:0000256" key="14">
    <source>
        <dbReference type="SAM" id="Phobius"/>
    </source>
</evidence>
<keyword evidence="14" id="KW-1133">Transmembrane helix</keyword>
<gene>
    <name evidence="19" type="ORF">MNBD_GAMMA19-1128</name>
</gene>
<dbReference type="GO" id="GO:0004466">
    <property type="term" value="F:long-chain fatty acyl-CoA dehydrogenase activity"/>
    <property type="evidence" value="ECO:0007669"/>
    <property type="project" value="UniProtKB-EC"/>
</dbReference>
<evidence type="ECO:0000256" key="11">
    <source>
        <dbReference type="ARBA" id="ARBA00023098"/>
    </source>
</evidence>
<evidence type="ECO:0000256" key="9">
    <source>
        <dbReference type="ARBA" id="ARBA00022832"/>
    </source>
</evidence>
<feature type="domain" description="Acyl-CoA dehydrogenase/oxidase N-terminal" evidence="17">
    <location>
        <begin position="143"/>
        <end position="237"/>
    </location>
</feature>
<evidence type="ECO:0000256" key="7">
    <source>
        <dbReference type="ARBA" id="ARBA00022630"/>
    </source>
</evidence>
<feature type="domain" description="Acyl-CoA oxidase/dehydrogenase middle" evidence="16">
    <location>
        <begin position="241"/>
        <end position="332"/>
    </location>
</feature>
<dbReference type="SUPFAM" id="SSF56645">
    <property type="entry name" value="Acyl-CoA dehydrogenase NM domain-like"/>
    <property type="match status" value="1"/>
</dbReference>
<feature type="transmembrane region" description="Helical" evidence="14">
    <location>
        <begin position="12"/>
        <end position="37"/>
    </location>
</feature>
<evidence type="ECO:0000259" key="16">
    <source>
        <dbReference type="Pfam" id="PF02770"/>
    </source>
</evidence>
<dbReference type="PANTHER" id="PTHR48083:SF33">
    <property type="entry name" value="ACYL-COENZYME A DEHYDROGENASE"/>
    <property type="match status" value="1"/>
</dbReference>
<dbReference type="GO" id="GO:0033539">
    <property type="term" value="P:fatty acid beta-oxidation using acyl-CoA dehydrogenase"/>
    <property type="evidence" value="ECO:0007669"/>
    <property type="project" value="InterPro"/>
</dbReference>
<evidence type="ECO:0000256" key="1">
    <source>
        <dbReference type="ARBA" id="ARBA00001974"/>
    </source>
</evidence>
<dbReference type="PANTHER" id="PTHR48083">
    <property type="entry name" value="MEDIUM-CHAIN SPECIFIC ACYL-COA DEHYDROGENASE, MITOCHONDRIAL-RELATED"/>
    <property type="match status" value="1"/>
</dbReference>
<evidence type="ECO:0000259" key="18">
    <source>
        <dbReference type="Pfam" id="PF09317"/>
    </source>
</evidence>
<evidence type="ECO:0000256" key="8">
    <source>
        <dbReference type="ARBA" id="ARBA00022827"/>
    </source>
</evidence>
<evidence type="ECO:0000256" key="5">
    <source>
        <dbReference type="ARBA" id="ARBA00012040"/>
    </source>
</evidence>
<dbReference type="Pfam" id="PF02771">
    <property type="entry name" value="Acyl-CoA_dh_N"/>
    <property type="match status" value="1"/>
</dbReference>
<dbReference type="FunFam" id="1.10.540.10:FF:000004">
    <property type="entry name" value="Acyl-CoA dehydrogenase"/>
    <property type="match status" value="1"/>
</dbReference>
<evidence type="ECO:0000256" key="12">
    <source>
        <dbReference type="ARBA" id="ARBA00047882"/>
    </source>
</evidence>
<keyword evidence="7" id="KW-0285">Flavoprotein</keyword>
<dbReference type="InterPro" id="IPR046373">
    <property type="entry name" value="Acyl-CoA_Oxase/DH_mid-dom_sf"/>
</dbReference>
<keyword evidence="14" id="KW-0472">Membrane</keyword>
<dbReference type="Gene3D" id="1.10.540.10">
    <property type="entry name" value="Acyl-CoA dehydrogenase/oxidase, N-terminal domain"/>
    <property type="match status" value="1"/>
</dbReference>
<evidence type="ECO:0000256" key="13">
    <source>
        <dbReference type="ARBA" id="ARBA00049247"/>
    </source>
</evidence>
<feature type="domain" description="Acyl-CoA dehydrogenase/oxidase C-terminal" evidence="15">
    <location>
        <begin position="365"/>
        <end position="512"/>
    </location>
</feature>
<comment type="similarity">
    <text evidence="3">Belongs to the acyl-CoA dehydrogenase family.</text>
</comment>
<comment type="pathway">
    <text evidence="2">Lipid metabolism; fatty acid beta-oxidation.</text>
</comment>
<comment type="catalytic activity">
    <reaction evidence="13">
        <text>a long-chain 2,3-saturated fatty acyl-CoA + oxidized [electron-transfer flavoprotein] + H(+) = a long-chain (2E)-enoyl-CoA + reduced [electron-transfer flavoprotein]</text>
        <dbReference type="Rhea" id="RHEA:17721"/>
        <dbReference type="Rhea" id="RHEA-COMP:10685"/>
        <dbReference type="Rhea" id="RHEA-COMP:10686"/>
        <dbReference type="ChEBI" id="CHEBI:15378"/>
        <dbReference type="ChEBI" id="CHEBI:57692"/>
        <dbReference type="ChEBI" id="CHEBI:58307"/>
        <dbReference type="ChEBI" id="CHEBI:83721"/>
        <dbReference type="ChEBI" id="CHEBI:83727"/>
        <dbReference type="EC" id="1.3.8.8"/>
    </reaction>
</comment>
<dbReference type="Gene3D" id="2.40.110.10">
    <property type="entry name" value="Butyryl-CoA Dehydrogenase, subunit A, domain 2"/>
    <property type="match status" value="1"/>
</dbReference>
<keyword evidence="11" id="KW-0443">Lipid metabolism</keyword>
<keyword evidence="9" id="KW-0276">Fatty acid metabolism</keyword>
<reference evidence="19" key="1">
    <citation type="submission" date="2018-06" db="EMBL/GenBank/DDBJ databases">
        <authorList>
            <person name="Zhirakovskaya E."/>
        </authorList>
    </citation>
    <scope>NUCLEOTIDE SEQUENCE</scope>
</reference>
<organism evidence="19">
    <name type="scientific">hydrothermal vent metagenome</name>
    <dbReference type="NCBI Taxonomy" id="652676"/>
    <lineage>
        <taxon>unclassified sequences</taxon>
        <taxon>metagenomes</taxon>
        <taxon>ecological metagenomes</taxon>
    </lineage>
</organism>
<dbReference type="InterPro" id="IPR050741">
    <property type="entry name" value="Acyl-CoA_dehydrogenase"/>
</dbReference>
<name>A0A3B1AJG9_9ZZZZ</name>
<accession>A0A3B1AJG9</accession>
<dbReference type="EC" id="1.3.8.8" evidence="5"/>
<dbReference type="NCBIfam" id="NF009586">
    <property type="entry name" value="PRK13026.1"/>
    <property type="match status" value="1"/>
</dbReference>
<sequence>MCIVWSSLFIAVLWAVFYLRLPLIAGTAVIAAVLLATSTWSGASGLVQTLYWAVFLLIAVPLNLPVLRRTLISDRVLIMFRKVMPSMSDTEREALEAGSVWWDGELFSGKPDWSKLLETPAPKLSPDERAFLDGPTNTLCQMIDDWHITQEDRDLPPEVWAYIKDNGFFSMIIPKQYGGLEFSALAHSSVVMKISSRSITAAVTIMVPNSLGPAELLLRYGTDEQKDHYLPRLATGEEVPCFALTSPEAGSDAAAMTDSGVICKGDFNGEKDVLGIRLNWEKRYITLGPVATVLGLAFKLYDPAHLLGDKEELGITCALIPTDTPGVEIGSRHFPLNQAFMNGPNRGKDVFIPLDWIIGGEKCAGQGWRMLMECLAAGRSISLPALSTGAGKLVSRATGAYARVRKQFKTPIGRFEGVEEVLARVAGLTYMMDAARTLTAAAVDLGESPSVVSAVVKYHLTENMRTVVNDAMDIHGGSGICMGPKNLMGRVYQSIPIGITVEGANILTRSLIIFGQGAIRCHPYVFREMQAVAENDAAEFDRAFSGHVGFAISNAARSLWLGLSGARLAPSPVRGPSRRCYQQLTRMSAVFALVSDISLLVLGGSLKRREKLSGRLADVLSYLYLASAALKRFEDQNRPAEDLPLLHWVCEHALYEMQHSLDGLLKNFPNRPVAWLLRALVFPLGKPFSGPTDQLGHQCADLLLSPSDARDRLTRGLYIPTEPGQALANLEHALELQIALVPLEKKVRVAVKNGELSPAPEAELWQQAANKKVINDEEFTQWQAADAARLEAISVDEFDKAALACHGKLA</sequence>
<evidence type="ECO:0000259" key="15">
    <source>
        <dbReference type="Pfam" id="PF00441"/>
    </source>
</evidence>
<protein>
    <recommendedName>
        <fullName evidence="6">Acyl-coenzyme A dehydrogenase</fullName>
        <ecNumber evidence="4">1.3.8.7</ecNumber>
        <ecNumber evidence="5">1.3.8.8</ecNumber>
    </recommendedName>
</protein>
<dbReference type="UniPathway" id="UPA00659"/>
<dbReference type="InterPro" id="IPR013786">
    <property type="entry name" value="AcylCoA_DH/ox_N"/>
</dbReference>
<dbReference type="Pfam" id="PF02770">
    <property type="entry name" value="Acyl-CoA_dh_M"/>
    <property type="match status" value="1"/>
</dbReference>
<dbReference type="Pfam" id="PF00441">
    <property type="entry name" value="Acyl-CoA_dh_1"/>
    <property type="match status" value="1"/>
</dbReference>
<dbReference type="FunFam" id="1.20.140.10:FF:000009">
    <property type="entry name" value="Acyl-CoA dehydrogenase"/>
    <property type="match status" value="1"/>
</dbReference>
<evidence type="ECO:0000256" key="3">
    <source>
        <dbReference type="ARBA" id="ARBA00009347"/>
    </source>
</evidence>